<evidence type="ECO:0000313" key="3">
    <source>
        <dbReference type="Proteomes" id="UP000612585"/>
    </source>
</evidence>
<dbReference type="Proteomes" id="UP000612585">
    <property type="component" value="Unassembled WGS sequence"/>
</dbReference>
<dbReference type="InterPro" id="IPR016181">
    <property type="entry name" value="Acyl_CoA_acyltransferase"/>
</dbReference>
<name>A0A8J3YYG9_9ACTN</name>
<organism evidence="2 3">
    <name type="scientific">Virgisporangium aurantiacum</name>
    <dbReference type="NCBI Taxonomy" id="175570"/>
    <lineage>
        <taxon>Bacteria</taxon>
        <taxon>Bacillati</taxon>
        <taxon>Actinomycetota</taxon>
        <taxon>Actinomycetes</taxon>
        <taxon>Micromonosporales</taxon>
        <taxon>Micromonosporaceae</taxon>
        <taxon>Virgisporangium</taxon>
    </lineage>
</organism>
<accession>A0A8J3YYG9</accession>
<dbReference type="GO" id="GO:0005737">
    <property type="term" value="C:cytoplasm"/>
    <property type="evidence" value="ECO:0007669"/>
    <property type="project" value="TreeGrafter"/>
</dbReference>
<evidence type="ECO:0000259" key="1">
    <source>
        <dbReference type="PROSITE" id="PS51186"/>
    </source>
</evidence>
<comment type="caution">
    <text evidence="2">The sequence shown here is derived from an EMBL/GenBank/DDBJ whole genome shotgun (WGS) entry which is preliminary data.</text>
</comment>
<dbReference type="InterPro" id="IPR000182">
    <property type="entry name" value="GNAT_dom"/>
</dbReference>
<dbReference type="EMBL" id="BOPG01000003">
    <property type="protein sequence ID" value="GIJ52982.1"/>
    <property type="molecule type" value="Genomic_DNA"/>
</dbReference>
<dbReference type="AlphaFoldDB" id="A0A8J3YYG9"/>
<feature type="domain" description="N-acetyltransferase" evidence="1">
    <location>
        <begin position="20"/>
        <end position="184"/>
    </location>
</feature>
<gene>
    <name evidence="2" type="ORF">Vau01_004980</name>
</gene>
<sequence length="385" mass="40951">MESTSQRFGLVAESIDGAGVRVRRYRDDDIAAVQAACDDPLSQRYLPMLPSPYTFDDADWWVREGSLAAFERGGGNFAIADPTTDQLIGGIGITHEQNGNGEIGYWVAPWARSRGTATAATRALTDYAFASGYGRMQLRTEWENTSSQRVALAAGFRREAVQRNSALARTGGRHDLIVWSRLADDPPGPVHRVLPDLADGRLTDGTVTLRPLDPADGEAMYGLHRDPDVIAAAYRTGPLEPAEVSRICARAGAHWLAGTRAHLAVLDTASGAFAGDIGLFDLSPAGVANLGYSLSRQWRGRGIATRAARLLSGWALAGRPDGGAGLNRLVAGTDPGNTASQQVLTRVGFTREGYQRGHLPAPGGGRADVVSYALLATDLTNSRSG</sequence>
<dbReference type="PROSITE" id="PS51186">
    <property type="entry name" value="GNAT"/>
    <property type="match status" value="2"/>
</dbReference>
<reference evidence="2" key="1">
    <citation type="submission" date="2021-01" db="EMBL/GenBank/DDBJ databases">
        <title>Whole genome shotgun sequence of Virgisporangium aurantiacum NBRC 16421.</title>
        <authorList>
            <person name="Komaki H."/>
            <person name="Tamura T."/>
        </authorList>
    </citation>
    <scope>NUCLEOTIDE SEQUENCE</scope>
    <source>
        <strain evidence="2">NBRC 16421</strain>
    </source>
</reference>
<dbReference type="PANTHER" id="PTHR43441:SF10">
    <property type="entry name" value="ACETYLTRANSFERASE"/>
    <property type="match status" value="1"/>
</dbReference>
<feature type="domain" description="N-acetyltransferase" evidence="1">
    <location>
        <begin position="207"/>
        <end position="377"/>
    </location>
</feature>
<protein>
    <recommendedName>
        <fullName evidence="1">N-acetyltransferase domain-containing protein</fullName>
    </recommendedName>
</protein>
<dbReference type="Gene3D" id="3.40.630.30">
    <property type="match status" value="2"/>
</dbReference>
<proteinExistence type="predicted"/>
<dbReference type="SUPFAM" id="SSF55729">
    <property type="entry name" value="Acyl-CoA N-acyltransferases (Nat)"/>
    <property type="match status" value="2"/>
</dbReference>
<dbReference type="GO" id="GO:0008999">
    <property type="term" value="F:protein-N-terminal-alanine acetyltransferase activity"/>
    <property type="evidence" value="ECO:0007669"/>
    <property type="project" value="TreeGrafter"/>
</dbReference>
<keyword evidence="3" id="KW-1185">Reference proteome</keyword>
<dbReference type="GO" id="GO:1990189">
    <property type="term" value="F:protein N-terminal-serine acetyltransferase activity"/>
    <property type="evidence" value="ECO:0007669"/>
    <property type="project" value="TreeGrafter"/>
</dbReference>
<dbReference type="Pfam" id="PF13302">
    <property type="entry name" value="Acetyltransf_3"/>
    <property type="match status" value="2"/>
</dbReference>
<dbReference type="InterPro" id="IPR051908">
    <property type="entry name" value="Ribosomal_N-acetyltransferase"/>
</dbReference>
<dbReference type="PANTHER" id="PTHR43441">
    <property type="entry name" value="RIBOSOMAL-PROTEIN-SERINE ACETYLTRANSFERASE"/>
    <property type="match status" value="1"/>
</dbReference>
<evidence type="ECO:0000313" key="2">
    <source>
        <dbReference type="EMBL" id="GIJ52982.1"/>
    </source>
</evidence>